<feature type="compositionally biased region" description="Pro residues" evidence="1">
    <location>
        <begin position="172"/>
        <end position="189"/>
    </location>
</feature>
<keyword evidence="4" id="KW-1185">Reference proteome</keyword>
<name>A0ABQ2UM79_9PSEU</name>
<feature type="transmembrane region" description="Helical" evidence="2">
    <location>
        <begin position="133"/>
        <end position="159"/>
    </location>
</feature>
<gene>
    <name evidence="3" type="ORF">GCM10010178_35640</name>
</gene>
<evidence type="ECO:0000313" key="3">
    <source>
        <dbReference type="EMBL" id="GGU40115.1"/>
    </source>
</evidence>
<evidence type="ECO:0000256" key="2">
    <source>
        <dbReference type="SAM" id="Phobius"/>
    </source>
</evidence>
<dbReference type="Proteomes" id="UP000649573">
    <property type="component" value="Unassembled WGS sequence"/>
</dbReference>
<evidence type="ECO:0000256" key="1">
    <source>
        <dbReference type="SAM" id="MobiDB-lite"/>
    </source>
</evidence>
<comment type="caution">
    <text evidence="3">The sequence shown here is derived from an EMBL/GenBank/DDBJ whole genome shotgun (WGS) entry which is preliminary data.</text>
</comment>
<keyword evidence="2" id="KW-0812">Transmembrane</keyword>
<sequence length="189" mass="20604">MPFPGHGARNAPNLPGMRRFALFVLLCATLVGCAAIADLATLQTRIQDAGYTNVSLYHRSNNGTDLLEITASGSGPDQVAEIVWDTYPEHVDHVTITLNGTRKDYSEADLRSAFGERQVTEKPDDDTDVMKSLIRWLIVGAVVVLLLVAGLIILIVVLVRRSRRRKAQQPLYHPPPPPGWPPVGPPPAA</sequence>
<proteinExistence type="predicted"/>
<keyword evidence="2" id="KW-1133">Transmembrane helix</keyword>
<organism evidence="3 4">
    <name type="scientific">Lentzea flava</name>
    <dbReference type="NCBI Taxonomy" id="103732"/>
    <lineage>
        <taxon>Bacteria</taxon>
        <taxon>Bacillati</taxon>
        <taxon>Actinomycetota</taxon>
        <taxon>Actinomycetes</taxon>
        <taxon>Pseudonocardiales</taxon>
        <taxon>Pseudonocardiaceae</taxon>
        <taxon>Lentzea</taxon>
    </lineage>
</organism>
<dbReference type="EMBL" id="BMRE01000013">
    <property type="protein sequence ID" value="GGU40115.1"/>
    <property type="molecule type" value="Genomic_DNA"/>
</dbReference>
<evidence type="ECO:0000313" key="4">
    <source>
        <dbReference type="Proteomes" id="UP000649573"/>
    </source>
</evidence>
<feature type="region of interest" description="Disordered" evidence="1">
    <location>
        <begin position="167"/>
        <end position="189"/>
    </location>
</feature>
<keyword evidence="2" id="KW-0472">Membrane</keyword>
<accession>A0ABQ2UM79</accession>
<reference evidence="4" key="1">
    <citation type="journal article" date="2019" name="Int. J. Syst. Evol. Microbiol.">
        <title>The Global Catalogue of Microorganisms (GCM) 10K type strain sequencing project: providing services to taxonomists for standard genome sequencing and annotation.</title>
        <authorList>
            <consortium name="The Broad Institute Genomics Platform"/>
            <consortium name="The Broad Institute Genome Sequencing Center for Infectious Disease"/>
            <person name="Wu L."/>
            <person name="Ma J."/>
        </authorList>
    </citation>
    <scope>NUCLEOTIDE SEQUENCE [LARGE SCALE GENOMIC DNA]</scope>
    <source>
        <strain evidence="4">JCM 3296</strain>
    </source>
</reference>
<protein>
    <submittedName>
        <fullName evidence="3">Uncharacterized protein</fullName>
    </submittedName>
</protein>